<dbReference type="Proteomes" id="UP000613075">
    <property type="component" value="Unassembled WGS sequence"/>
</dbReference>
<dbReference type="InterPro" id="IPR036188">
    <property type="entry name" value="FAD/NAD-bd_sf"/>
</dbReference>
<evidence type="ECO:0000256" key="1">
    <source>
        <dbReference type="SAM" id="MobiDB-lite"/>
    </source>
</evidence>
<proteinExistence type="predicted"/>
<name>A0ABR9SPH7_9PSED</name>
<feature type="region of interest" description="Disordered" evidence="1">
    <location>
        <begin position="454"/>
        <end position="485"/>
    </location>
</feature>
<dbReference type="SUPFAM" id="SSF51905">
    <property type="entry name" value="FAD/NAD(P)-binding domain"/>
    <property type="match status" value="2"/>
</dbReference>
<feature type="compositionally biased region" description="Polar residues" evidence="1">
    <location>
        <begin position="454"/>
        <end position="465"/>
    </location>
</feature>
<dbReference type="EMBL" id="JADDUM010000030">
    <property type="protein sequence ID" value="MBE8590239.1"/>
    <property type="molecule type" value="Genomic_DNA"/>
</dbReference>
<dbReference type="Pfam" id="PF13454">
    <property type="entry name" value="NAD_binding_9"/>
    <property type="match status" value="1"/>
</dbReference>
<organism evidence="3 4">
    <name type="scientific">Pseudomonas cyclaminis</name>
    <dbReference type="NCBI Taxonomy" id="2781239"/>
    <lineage>
        <taxon>Bacteria</taxon>
        <taxon>Pseudomonadati</taxon>
        <taxon>Pseudomonadota</taxon>
        <taxon>Gammaproteobacteria</taxon>
        <taxon>Pseudomonadales</taxon>
        <taxon>Pseudomonadaceae</taxon>
        <taxon>Pseudomonas</taxon>
    </lineage>
</organism>
<feature type="domain" description="FAD-dependent urate hydroxylase HpyO/Asp monooxygenase CreE-like FAD/NAD(P)-binding" evidence="2">
    <location>
        <begin position="5"/>
        <end position="151"/>
    </location>
</feature>
<dbReference type="PANTHER" id="PTHR40254">
    <property type="entry name" value="BLR0577 PROTEIN"/>
    <property type="match status" value="1"/>
</dbReference>
<evidence type="ECO:0000313" key="3">
    <source>
        <dbReference type="EMBL" id="MBE8590239.1"/>
    </source>
</evidence>
<dbReference type="InterPro" id="IPR052189">
    <property type="entry name" value="L-asp_N-monooxygenase_NS-form"/>
</dbReference>
<dbReference type="InterPro" id="IPR038732">
    <property type="entry name" value="HpyO/CreE_NAD-binding"/>
</dbReference>
<reference evidence="3 4" key="1">
    <citation type="submission" date="2020-10" db="EMBL/GenBank/DDBJ databases">
        <title>The draft genomes of Cyclamen pathogen Pseudomonas sp.</title>
        <authorList>
            <person name="Fujikawa T."/>
            <person name="Sawada H."/>
        </authorList>
    </citation>
    <scope>NUCLEOTIDE SEQUENCE [LARGE SCALE GENOMIC DNA]</scope>
    <source>
        <strain evidence="3 4">MAFF 301449</strain>
    </source>
</reference>
<dbReference type="RefSeq" id="WP_193862534.1">
    <property type="nucleotide sequence ID" value="NZ_JADDUM010000030.1"/>
</dbReference>
<accession>A0ABR9SPH7</accession>
<comment type="caution">
    <text evidence="3">The sequence shown here is derived from an EMBL/GenBank/DDBJ whole genome shotgun (WGS) entry which is preliminary data.</text>
</comment>
<gene>
    <name evidence="3" type="ORF">IQK56_04465</name>
</gene>
<dbReference type="Gene3D" id="3.50.50.60">
    <property type="entry name" value="FAD/NAD(P)-binding domain"/>
    <property type="match status" value="1"/>
</dbReference>
<evidence type="ECO:0000259" key="2">
    <source>
        <dbReference type="Pfam" id="PF13454"/>
    </source>
</evidence>
<dbReference type="PANTHER" id="PTHR40254:SF1">
    <property type="entry name" value="BLR0577 PROTEIN"/>
    <property type="match status" value="1"/>
</dbReference>
<keyword evidence="4" id="KW-1185">Reference proteome</keyword>
<sequence>MKTLVIVGAGFSGVAAAAQILRSAGTKLRIILINRTRTMARGLAYGTNSPLHLLNASVGKMSALDDDPEDFLRYCRNRHLDVEPTSYVSRSLYGNYLNDVLDSAEQSNPGVQLSRIVAEVIQVQPSGDGARLKLSDGRTLEADHVILAFGNFPPADCCNLNKTLRPQTYAHDPWSPPLCLASDPDTAVLLIGSGLTAVDMALQLFQKGHRGPIHLLSRRGLLPLGHLPEAIVPLCAPVHLGRGSPRQLMATLRKRVKEHQRRGGDWRAVVDSLRPWVQKLWCAMDTSQQRQFLRHVQPWWDVHRHRLAPATFEHFRHLLDSGQLAIHAGRLINVALLGNSLIVDFKRRSDQATESLKVSCIINCTGPNLDIRRVDTALVNNLLEQGLLSAAPCGFGILVDEQLRVLDQQHQPIPWLSYVGPMLKGQYWEATAVPELRRFSFTLATRITTLLTDAPSGSGQGSSLRVTPHGERVATDLKSTPHAAG</sequence>
<protein>
    <submittedName>
        <fullName evidence="3">FAD/NAD(P)-binding protein</fullName>
    </submittedName>
</protein>
<evidence type="ECO:0000313" key="4">
    <source>
        <dbReference type="Proteomes" id="UP000613075"/>
    </source>
</evidence>